<name>A0A1M6AHD0_9FIRM</name>
<dbReference type="RefSeq" id="WP_052212157.1">
    <property type="nucleotide sequence ID" value="NZ_FQYW01000004.1"/>
</dbReference>
<feature type="coiled-coil region" evidence="1">
    <location>
        <begin position="41"/>
        <end position="75"/>
    </location>
</feature>
<keyword evidence="2" id="KW-0812">Transmembrane</keyword>
<gene>
    <name evidence="3" type="ORF">SAMN02745671_00352</name>
</gene>
<dbReference type="AlphaFoldDB" id="A0A1M6AHD0"/>
<dbReference type="GO" id="GO:0051301">
    <property type="term" value="P:cell division"/>
    <property type="evidence" value="ECO:0007669"/>
    <property type="project" value="UniProtKB-KW"/>
</dbReference>
<accession>A0A1M6AHD0</accession>
<evidence type="ECO:0000313" key="4">
    <source>
        <dbReference type="Proteomes" id="UP000191240"/>
    </source>
</evidence>
<dbReference type="InterPro" id="IPR007060">
    <property type="entry name" value="FtsL/DivIC"/>
</dbReference>
<keyword evidence="2" id="KW-1133">Transmembrane helix</keyword>
<dbReference type="Pfam" id="PF04977">
    <property type="entry name" value="DivIC"/>
    <property type="match status" value="1"/>
</dbReference>
<protein>
    <submittedName>
        <fullName evidence="3">Cell division protein DivIC</fullName>
    </submittedName>
</protein>
<dbReference type="Proteomes" id="UP000191240">
    <property type="component" value="Unassembled WGS sequence"/>
</dbReference>
<evidence type="ECO:0000256" key="2">
    <source>
        <dbReference type="SAM" id="Phobius"/>
    </source>
</evidence>
<dbReference type="InterPro" id="IPR039076">
    <property type="entry name" value="DivIC"/>
</dbReference>
<dbReference type="PANTHER" id="PTHR40027">
    <property type="entry name" value="CELL DIVISION PROTEIN DIVIC"/>
    <property type="match status" value="1"/>
</dbReference>
<sequence length="101" mass="11900">MSRTRLHSARPQRRQINWFVIIMALMFLLAAFKLGEQAFTYHDLSQDKVQAEARLKAAQEENEQLQQEKEQLVDPSYVEKLAREDLGMTKDGEIPYIYQKK</sequence>
<keyword evidence="2" id="KW-0472">Membrane</keyword>
<reference evidence="3 4" key="1">
    <citation type="submission" date="2016-11" db="EMBL/GenBank/DDBJ databases">
        <authorList>
            <person name="Jaros S."/>
            <person name="Januszkiewicz K."/>
            <person name="Wedrychowicz H."/>
        </authorList>
    </citation>
    <scope>NUCLEOTIDE SEQUENCE [LARGE SCALE GENOMIC DNA]</scope>
    <source>
        <strain evidence="3 4">DSM 3074</strain>
    </source>
</reference>
<organism evidence="3 4">
    <name type="scientific">Anaerovibrio lipolyticus DSM 3074</name>
    <dbReference type="NCBI Taxonomy" id="1120997"/>
    <lineage>
        <taxon>Bacteria</taxon>
        <taxon>Bacillati</taxon>
        <taxon>Bacillota</taxon>
        <taxon>Negativicutes</taxon>
        <taxon>Selenomonadales</taxon>
        <taxon>Selenomonadaceae</taxon>
        <taxon>Anaerovibrio</taxon>
    </lineage>
</organism>
<proteinExistence type="predicted"/>
<keyword evidence="3" id="KW-0132">Cell division</keyword>
<dbReference type="EMBL" id="FQYW01000004">
    <property type="protein sequence ID" value="SHI35827.1"/>
    <property type="molecule type" value="Genomic_DNA"/>
</dbReference>
<keyword evidence="1" id="KW-0175">Coiled coil</keyword>
<keyword evidence="3" id="KW-0131">Cell cycle</keyword>
<dbReference type="PANTHER" id="PTHR40027:SF1">
    <property type="entry name" value="CELL DIVISION PROTEIN DIVIC"/>
    <property type="match status" value="1"/>
</dbReference>
<feature type="transmembrane region" description="Helical" evidence="2">
    <location>
        <begin position="16"/>
        <end position="35"/>
    </location>
</feature>
<evidence type="ECO:0000256" key="1">
    <source>
        <dbReference type="SAM" id="Coils"/>
    </source>
</evidence>
<evidence type="ECO:0000313" key="3">
    <source>
        <dbReference type="EMBL" id="SHI35827.1"/>
    </source>
</evidence>